<evidence type="ECO:0000256" key="1">
    <source>
        <dbReference type="ARBA" id="ARBA00002634"/>
    </source>
</evidence>
<dbReference type="GO" id="GO:0002939">
    <property type="term" value="P:tRNA N1-guanine methylation"/>
    <property type="evidence" value="ECO:0007669"/>
    <property type="project" value="TreeGrafter"/>
</dbReference>
<comment type="catalytic activity">
    <reaction evidence="14">
        <text>guanosine(37) in tRNA + S-adenosyl-L-methionine = N(1)-methylguanosine(37) in tRNA + S-adenosyl-L-homocysteine + H(+)</text>
        <dbReference type="Rhea" id="RHEA:36899"/>
        <dbReference type="Rhea" id="RHEA-COMP:10145"/>
        <dbReference type="Rhea" id="RHEA-COMP:10147"/>
        <dbReference type="ChEBI" id="CHEBI:15378"/>
        <dbReference type="ChEBI" id="CHEBI:57856"/>
        <dbReference type="ChEBI" id="CHEBI:59789"/>
        <dbReference type="ChEBI" id="CHEBI:73542"/>
        <dbReference type="ChEBI" id="CHEBI:74269"/>
        <dbReference type="EC" id="2.1.1.228"/>
    </reaction>
</comment>
<evidence type="ECO:0000256" key="8">
    <source>
        <dbReference type="ARBA" id="ARBA00022603"/>
    </source>
</evidence>
<evidence type="ECO:0000256" key="3">
    <source>
        <dbReference type="ARBA" id="ARBA00007630"/>
    </source>
</evidence>
<evidence type="ECO:0000256" key="10">
    <source>
        <dbReference type="ARBA" id="ARBA00022691"/>
    </source>
</evidence>
<dbReference type="NCBIfam" id="TIGR00088">
    <property type="entry name" value="trmD"/>
    <property type="match status" value="1"/>
</dbReference>
<dbReference type="PIRSF" id="PIRSF000386">
    <property type="entry name" value="tRNA_mtase"/>
    <property type="match status" value="1"/>
</dbReference>
<evidence type="ECO:0000256" key="13">
    <source>
        <dbReference type="ARBA" id="ARBA00033392"/>
    </source>
</evidence>
<evidence type="ECO:0000256" key="12">
    <source>
        <dbReference type="ARBA" id="ARBA00029736"/>
    </source>
</evidence>
<dbReference type="Pfam" id="PF01746">
    <property type="entry name" value="tRNA_m1G_MT"/>
    <property type="match status" value="1"/>
</dbReference>
<evidence type="ECO:0000256" key="6">
    <source>
        <dbReference type="ARBA" id="ARBA00014679"/>
    </source>
</evidence>
<dbReference type="SUPFAM" id="SSF75217">
    <property type="entry name" value="alpha/beta knot"/>
    <property type="match status" value="1"/>
</dbReference>
<dbReference type="InterPro" id="IPR029028">
    <property type="entry name" value="Alpha/beta_knot_MTases"/>
</dbReference>
<accession>A0A6J6NBM7</accession>
<dbReference type="InterPro" id="IPR023148">
    <property type="entry name" value="tRNA_m1G_MeTrfase_C_sf"/>
</dbReference>
<name>A0A6J6NBM7_9ZZZZ</name>
<dbReference type="PANTHER" id="PTHR46417">
    <property type="entry name" value="TRNA (GUANINE-N(1)-)-METHYLTRANSFERASE"/>
    <property type="match status" value="1"/>
</dbReference>
<feature type="domain" description="tRNA methyltransferase TRMD/TRM10-type" evidence="15">
    <location>
        <begin position="2"/>
        <end position="228"/>
    </location>
</feature>
<gene>
    <name evidence="16" type="ORF">UFOPK2362_00473</name>
</gene>
<comment type="subunit">
    <text evidence="4">Homodimer.</text>
</comment>
<evidence type="ECO:0000256" key="11">
    <source>
        <dbReference type="ARBA" id="ARBA00022694"/>
    </source>
</evidence>
<dbReference type="GO" id="GO:0052906">
    <property type="term" value="F:tRNA (guanine(37)-N1)-methyltransferase activity"/>
    <property type="evidence" value="ECO:0007669"/>
    <property type="project" value="UniProtKB-EC"/>
</dbReference>
<dbReference type="InterPro" id="IPR016009">
    <property type="entry name" value="tRNA_MeTrfase_TRMD/TRM10"/>
</dbReference>
<dbReference type="InterPro" id="IPR029026">
    <property type="entry name" value="tRNA_m1G_MTases_N"/>
</dbReference>
<keyword evidence="9" id="KW-0808">Transferase</keyword>
<evidence type="ECO:0000313" key="16">
    <source>
        <dbReference type="EMBL" id="CAB4681963.1"/>
    </source>
</evidence>
<reference evidence="16" key="1">
    <citation type="submission" date="2020-05" db="EMBL/GenBank/DDBJ databases">
        <authorList>
            <person name="Chiriac C."/>
            <person name="Salcher M."/>
            <person name="Ghai R."/>
            <person name="Kavagutti S V."/>
        </authorList>
    </citation>
    <scope>NUCLEOTIDE SEQUENCE</scope>
</reference>
<keyword evidence="10" id="KW-0949">S-adenosyl-L-methionine</keyword>
<dbReference type="EMBL" id="CAEZXI010000035">
    <property type="protein sequence ID" value="CAB4681963.1"/>
    <property type="molecule type" value="Genomic_DNA"/>
</dbReference>
<keyword evidence="7" id="KW-0963">Cytoplasm</keyword>
<evidence type="ECO:0000256" key="9">
    <source>
        <dbReference type="ARBA" id="ARBA00022679"/>
    </source>
</evidence>
<dbReference type="FunFam" id="3.40.1280.10:FF:000001">
    <property type="entry name" value="tRNA (guanine-N(1)-)-methyltransferase"/>
    <property type="match status" value="1"/>
</dbReference>
<evidence type="ECO:0000256" key="2">
    <source>
        <dbReference type="ARBA" id="ARBA00004496"/>
    </source>
</evidence>
<dbReference type="HAMAP" id="MF_00605">
    <property type="entry name" value="TrmD"/>
    <property type="match status" value="1"/>
</dbReference>
<comment type="subcellular location">
    <subcellularLocation>
        <location evidence="2">Cytoplasm</location>
    </subcellularLocation>
</comment>
<dbReference type="EC" id="2.1.1.228" evidence="5"/>
<dbReference type="PANTHER" id="PTHR46417:SF1">
    <property type="entry name" value="TRNA (GUANINE-N(1)-)-METHYLTRANSFERASE"/>
    <property type="match status" value="1"/>
</dbReference>
<dbReference type="GO" id="GO:0005829">
    <property type="term" value="C:cytosol"/>
    <property type="evidence" value="ECO:0007669"/>
    <property type="project" value="TreeGrafter"/>
</dbReference>
<organism evidence="16">
    <name type="scientific">freshwater metagenome</name>
    <dbReference type="NCBI Taxonomy" id="449393"/>
    <lineage>
        <taxon>unclassified sequences</taxon>
        <taxon>metagenomes</taxon>
        <taxon>ecological metagenomes</taxon>
    </lineage>
</organism>
<evidence type="ECO:0000256" key="4">
    <source>
        <dbReference type="ARBA" id="ARBA00011738"/>
    </source>
</evidence>
<dbReference type="Gene3D" id="1.10.1270.20">
    <property type="entry name" value="tRNA(m1g37)methyltransferase, domain 2"/>
    <property type="match status" value="1"/>
</dbReference>
<dbReference type="NCBIfam" id="NF000648">
    <property type="entry name" value="PRK00026.1"/>
    <property type="match status" value="1"/>
</dbReference>
<evidence type="ECO:0000256" key="14">
    <source>
        <dbReference type="ARBA" id="ARBA00047783"/>
    </source>
</evidence>
<protein>
    <recommendedName>
        <fullName evidence="6">tRNA (guanine-N(1)-)-methyltransferase</fullName>
        <ecNumber evidence="5">2.1.1.228</ecNumber>
    </recommendedName>
    <alternativeName>
        <fullName evidence="12">M1G-methyltransferase</fullName>
    </alternativeName>
    <alternativeName>
        <fullName evidence="13">tRNA [GM37] methyltransferase</fullName>
    </alternativeName>
</protein>
<dbReference type="AlphaFoldDB" id="A0A6J6NBM7"/>
<comment type="function">
    <text evidence="1">Specifically methylates guanosine-37 in various tRNAs.</text>
</comment>
<proteinExistence type="inferred from homology"/>
<dbReference type="CDD" id="cd18080">
    <property type="entry name" value="TrmD-like"/>
    <property type="match status" value="1"/>
</dbReference>
<sequence>MLKIDIVSIFPEYLKPLELSLIGKAQEKGLISIKIHDLRKHTTDPHHSVDDTPYGGGAGMVMSAEPWGLAIDEISDGSNQYELIILTPAGKKFDQQMAIEFSKKDNLIFACGRYEGIDARVGKYYAGQKNFKVHEVSIGDYVLGGGEVATMVIVEATARLIPGVLGNPLSLKEESHTLTNKDGSLVEYPNYTKPALWRGLEVPEILLSGNHGEIEKWRIAQAERRTQALTEE</sequence>
<dbReference type="Gene3D" id="3.40.1280.10">
    <property type="match status" value="1"/>
</dbReference>
<comment type="similarity">
    <text evidence="3">Belongs to the RNA methyltransferase TrmD family.</text>
</comment>
<evidence type="ECO:0000256" key="5">
    <source>
        <dbReference type="ARBA" id="ARBA00012807"/>
    </source>
</evidence>
<keyword evidence="11" id="KW-0819">tRNA processing</keyword>
<keyword evidence="8" id="KW-0489">Methyltransferase</keyword>
<evidence type="ECO:0000259" key="15">
    <source>
        <dbReference type="Pfam" id="PF01746"/>
    </source>
</evidence>
<dbReference type="InterPro" id="IPR002649">
    <property type="entry name" value="tRNA_m1G_MeTrfase_TrmD"/>
</dbReference>
<evidence type="ECO:0000256" key="7">
    <source>
        <dbReference type="ARBA" id="ARBA00022490"/>
    </source>
</evidence>